<proteinExistence type="inferred from homology"/>
<dbReference type="EMBL" id="JABBXH010000004">
    <property type="protein sequence ID" value="NMP32510.1"/>
    <property type="molecule type" value="Genomic_DNA"/>
</dbReference>
<evidence type="ECO:0000256" key="5">
    <source>
        <dbReference type="ARBA" id="ARBA00034489"/>
    </source>
</evidence>
<protein>
    <recommendedName>
        <fullName evidence="1">tRNA-uridine aminocarboxypropyltransferase</fullName>
        <ecNumber evidence="1">2.5.1.25</ecNumber>
    </recommendedName>
</protein>
<evidence type="ECO:0000256" key="1">
    <source>
        <dbReference type="ARBA" id="ARBA00012386"/>
    </source>
</evidence>
<keyword evidence="3" id="KW-0949">S-adenosyl-L-methionine</keyword>
<dbReference type="Pfam" id="PF03942">
    <property type="entry name" value="DTW"/>
    <property type="match status" value="1"/>
</dbReference>
<dbReference type="PANTHER" id="PTHR21392:SF0">
    <property type="entry name" value="TRNA-URIDINE AMINOCARBOXYPROPYLTRANSFERASE 2"/>
    <property type="match status" value="1"/>
</dbReference>
<keyword evidence="4" id="KW-0819">tRNA processing</keyword>
<dbReference type="InterPro" id="IPR039262">
    <property type="entry name" value="DTWD2/TAPT"/>
</dbReference>
<dbReference type="InterPro" id="IPR005636">
    <property type="entry name" value="DTW"/>
</dbReference>
<sequence length="192" mass="21950">MARPYCQQCQRPMPVCICHLVFACDNNVELIVLQHKKEVNHPKGSVKLLTLSLLNSQTFVGENFDEHVEFQQFINSTKKRLILLFPGEQATEIAAINVATNEDYALVVLDGTWKKAYKMFQLSRCLHLLPQLKLPEGLIGQYLIRSTKKNNALSTLEASCYALQILETNREKYSGLLKSFGQFNQIQLSFRK</sequence>
<evidence type="ECO:0000256" key="2">
    <source>
        <dbReference type="ARBA" id="ARBA00022679"/>
    </source>
</evidence>
<feature type="domain" description="DTW" evidence="6">
    <location>
        <begin position="2"/>
        <end position="192"/>
    </location>
</feature>
<evidence type="ECO:0000313" key="8">
    <source>
        <dbReference type="Proteomes" id="UP000568664"/>
    </source>
</evidence>
<dbReference type="SMART" id="SM01144">
    <property type="entry name" value="DTW"/>
    <property type="match status" value="1"/>
</dbReference>
<dbReference type="PROSITE" id="PS51257">
    <property type="entry name" value="PROKAR_LIPOPROTEIN"/>
    <property type="match status" value="1"/>
</dbReference>
<comment type="caution">
    <text evidence="7">The sequence shown here is derived from an EMBL/GenBank/DDBJ whole genome shotgun (WGS) entry which is preliminary data.</text>
</comment>
<dbReference type="EC" id="2.5.1.25" evidence="1"/>
<gene>
    <name evidence="7" type="ORF">HII17_13150</name>
</gene>
<comment type="similarity">
    <text evidence="5">Belongs to the TDD superfamily. DTWD2 family.</text>
</comment>
<accession>A0A7Y0Q8T8</accession>
<evidence type="ECO:0000259" key="6">
    <source>
        <dbReference type="SMART" id="SM01144"/>
    </source>
</evidence>
<evidence type="ECO:0000313" key="7">
    <source>
        <dbReference type="EMBL" id="NMP32510.1"/>
    </source>
</evidence>
<dbReference type="GO" id="GO:0016432">
    <property type="term" value="F:tRNA-uridine aminocarboxypropyltransferase activity"/>
    <property type="evidence" value="ECO:0007669"/>
    <property type="project" value="UniProtKB-EC"/>
</dbReference>
<dbReference type="PANTHER" id="PTHR21392">
    <property type="entry name" value="TRNA-URIDINE AMINOCARBOXYPROPYLTRANSFERASE 2"/>
    <property type="match status" value="1"/>
</dbReference>
<dbReference type="RefSeq" id="WP_169075837.1">
    <property type="nucleotide sequence ID" value="NZ_JABBXH010000004.1"/>
</dbReference>
<keyword evidence="2" id="KW-0808">Transferase</keyword>
<dbReference type="AlphaFoldDB" id="A0A7Y0Q8T8"/>
<dbReference type="GO" id="GO:0008033">
    <property type="term" value="P:tRNA processing"/>
    <property type="evidence" value="ECO:0007669"/>
    <property type="project" value="UniProtKB-KW"/>
</dbReference>
<evidence type="ECO:0000256" key="3">
    <source>
        <dbReference type="ARBA" id="ARBA00022691"/>
    </source>
</evidence>
<evidence type="ECO:0000256" key="4">
    <source>
        <dbReference type="ARBA" id="ARBA00022694"/>
    </source>
</evidence>
<dbReference type="Proteomes" id="UP000568664">
    <property type="component" value="Unassembled WGS sequence"/>
</dbReference>
<name>A0A7Y0Q8T8_9GAMM</name>
<organism evidence="7 8">
    <name type="scientific">Thalassotalea algicola</name>
    <dbReference type="NCBI Taxonomy" id="2716224"/>
    <lineage>
        <taxon>Bacteria</taxon>
        <taxon>Pseudomonadati</taxon>
        <taxon>Pseudomonadota</taxon>
        <taxon>Gammaproteobacteria</taxon>
        <taxon>Alteromonadales</taxon>
        <taxon>Colwelliaceae</taxon>
        <taxon>Thalassotalea</taxon>
    </lineage>
</organism>
<keyword evidence="8" id="KW-1185">Reference proteome</keyword>
<reference evidence="7 8" key="1">
    <citation type="submission" date="2020-04" db="EMBL/GenBank/DDBJ databases">
        <title>Thalassotalea sp. M1531, isolated from the surface of marine red alga.</title>
        <authorList>
            <person name="Pang L."/>
            <person name="Lu D.-C."/>
        </authorList>
    </citation>
    <scope>NUCLEOTIDE SEQUENCE [LARGE SCALE GENOMIC DNA]</scope>
    <source>
        <strain evidence="7 8">M1531</strain>
    </source>
</reference>